<keyword evidence="1" id="KW-0472">Membrane</keyword>
<evidence type="ECO:0000313" key="3">
    <source>
        <dbReference type="Proteomes" id="UP000826550"/>
    </source>
</evidence>
<sequence length="136" mass="14750">MSVKEIFDMVYALLIVIAIIAYSVVKLYGLKHEIKNKWIAQIPDLAAGFVHEAETTGSNGTAKMDIVITSVCNILRNSGVKITPDIESAIKAFAEKEVAKINATKPAIDHSDEAQSVDDFDENKVIDNVKGSDSNA</sequence>
<protein>
    <recommendedName>
        <fullName evidence="4">Phage holin</fullName>
    </recommendedName>
</protein>
<keyword evidence="1" id="KW-0812">Transmembrane</keyword>
<gene>
    <name evidence="2" type="ORF">GYM71_06265</name>
</gene>
<name>A0ABX8W5L0_9LACO</name>
<feature type="transmembrane region" description="Helical" evidence="1">
    <location>
        <begin position="6"/>
        <end position="25"/>
    </location>
</feature>
<accession>A0ABX8W5L0</accession>
<keyword evidence="1" id="KW-1133">Transmembrane helix</keyword>
<dbReference type="EMBL" id="CP048268">
    <property type="protein sequence ID" value="QYN53046.1"/>
    <property type="molecule type" value="Genomic_DNA"/>
</dbReference>
<organism evidence="2 3">
    <name type="scientific">Lactobacillus panisapium</name>
    <dbReference type="NCBI Taxonomy" id="2012495"/>
    <lineage>
        <taxon>Bacteria</taxon>
        <taxon>Bacillati</taxon>
        <taxon>Bacillota</taxon>
        <taxon>Bacilli</taxon>
        <taxon>Lactobacillales</taxon>
        <taxon>Lactobacillaceae</taxon>
        <taxon>Lactobacillus</taxon>
    </lineage>
</organism>
<evidence type="ECO:0000256" key="1">
    <source>
        <dbReference type="SAM" id="Phobius"/>
    </source>
</evidence>
<dbReference type="Proteomes" id="UP000826550">
    <property type="component" value="Chromosome"/>
</dbReference>
<evidence type="ECO:0000313" key="2">
    <source>
        <dbReference type="EMBL" id="QYN53046.1"/>
    </source>
</evidence>
<dbReference type="RefSeq" id="WP_220219845.1">
    <property type="nucleotide sequence ID" value="NZ_CP048268.1"/>
</dbReference>
<dbReference type="InterPro" id="IPR010026">
    <property type="entry name" value="Phage_holin_LL-H"/>
</dbReference>
<dbReference type="Pfam" id="PF09682">
    <property type="entry name" value="Phage_holin_6_1"/>
    <property type="match status" value="1"/>
</dbReference>
<keyword evidence="3" id="KW-1185">Reference proteome</keyword>
<reference evidence="2 3" key="1">
    <citation type="submission" date="2020-01" db="EMBL/GenBank/DDBJ databases">
        <title>Vast differences in strain-level diversity in the gut microbiota of two closely related honey bee species.</title>
        <authorList>
            <person name="Ellegaard K.M."/>
            <person name="Suenami S."/>
            <person name="Miyazaki R."/>
            <person name="Engel P."/>
        </authorList>
    </citation>
    <scope>NUCLEOTIDE SEQUENCE [LARGE SCALE GENOMIC DNA]</scope>
    <source>
        <strain evidence="2 3">ESL0416</strain>
    </source>
</reference>
<proteinExistence type="predicted"/>
<evidence type="ECO:0008006" key="4">
    <source>
        <dbReference type="Google" id="ProtNLM"/>
    </source>
</evidence>